<dbReference type="RefSeq" id="WP_092838921.1">
    <property type="nucleotide sequence ID" value="NZ_FPCF01000001.1"/>
</dbReference>
<comment type="caution">
    <text evidence="1">The sequence shown here is derived from an EMBL/GenBank/DDBJ whole genome shotgun (WGS) entry which is preliminary data.</text>
</comment>
<dbReference type="STRING" id="519452.SAMN04488139_1233"/>
<organism evidence="1 2">
    <name type="scientific">Pseudidiomarina donghaiensis</name>
    <dbReference type="NCBI Taxonomy" id="519452"/>
    <lineage>
        <taxon>Bacteria</taxon>
        <taxon>Pseudomonadati</taxon>
        <taxon>Pseudomonadota</taxon>
        <taxon>Gammaproteobacteria</taxon>
        <taxon>Alteromonadales</taxon>
        <taxon>Idiomarinaceae</taxon>
        <taxon>Pseudidiomarina</taxon>
    </lineage>
</organism>
<accession>A0A432XMI5</accession>
<dbReference type="InterPro" id="IPR027396">
    <property type="entry name" value="DsrEFH-like"/>
</dbReference>
<dbReference type="Gene3D" id="3.40.1260.10">
    <property type="entry name" value="DsrEFH-like"/>
    <property type="match status" value="1"/>
</dbReference>
<dbReference type="OrthoDB" id="6240905at2"/>
<name>A0A432XMI5_9GAMM</name>
<gene>
    <name evidence="1" type="ORF">CWE24_05460</name>
</gene>
<keyword evidence="2" id="KW-1185">Reference proteome</keyword>
<evidence type="ECO:0000313" key="1">
    <source>
        <dbReference type="EMBL" id="RUO49915.1"/>
    </source>
</evidence>
<reference evidence="2" key="1">
    <citation type="journal article" date="2018" name="Front. Microbiol.">
        <title>Genome-Based Analysis Reveals the Taxonomy and Diversity of the Family Idiomarinaceae.</title>
        <authorList>
            <person name="Liu Y."/>
            <person name="Lai Q."/>
            <person name="Shao Z."/>
        </authorList>
    </citation>
    <scope>NUCLEOTIDE SEQUENCE [LARGE SCALE GENOMIC DNA]</scope>
    <source>
        <strain evidence="2">908033</strain>
    </source>
</reference>
<dbReference type="SUPFAM" id="SSF75169">
    <property type="entry name" value="DsrEFH-like"/>
    <property type="match status" value="1"/>
</dbReference>
<sequence length="113" mass="13000">MINVELDAAHIPEPQPIEQTNSVYLVRNWPSKEWLTRWLHAGVTFIVSEQALLQLVANPELIDTLPVYPYALHSEIVLNNLQDQLPPSIIQLGDARWVELTIEADQYMVWDNV</sequence>
<dbReference type="EMBL" id="PIPU01000001">
    <property type="protein sequence ID" value="RUO49915.1"/>
    <property type="molecule type" value="Genomic_DNA"/>
</dbReference>
<dbReference type="Proteomes" id="UP000286985">
    <property type="component" value="Unassembled WGS sequence"/>
</dbReference>
<protein>
    <submittedName>
        <fullName evidence="1">Uncharacterized protein</fullName>
    </submittedName>
</protein>
<dbReference type="AlphaFoldDB" id="A0A432XMI5"/>
<evidence type="ECO:0000313" key="2">
    <source>
        <dbReference type="Proteomes" id="UP000286985"/>
    </source>
</evidence>
<proteinExistence type="predicted"/>